<dbReference type="NCBIfam" id="TIGR02293">
    <property type="entry name" value="TAS_TIGR02293"/>
    <property type="match status" value="1"/>
</dbReference>
<organism evidence="3 4">
    <name type="scientific">Sphingopyxis panaciterrulae</name>
    <dbReference type="NCBI Taxonomy" id="462372"/>
    <lineage>
        <taxon>Bacteria</taxon>
        <taxon>Pseudomonadati</taxon>
        <taxon>Pseudomonadota</taxon>
        <taxon>Alphaproteobacteria</taxon>
        <taxon>Sphingomonadales</taxon>
        <taxon>Sphingomonadaceae</taxon>
        <taxon>Sphingopyxis</taxon>
    </lineage>
</organism>
<evidence type="ECO:0000259" key="1">
    <source>
        <dbReference type="Pfam" id="PF09722"/>
    </source>
</evidence>
<dbReference type="AlphaFoldDB" id="A0A7W9B8V9"/>
<reference evidence="3 4" key="1">
    <citation type="submission" date="2020-08" db="EMBL/GenBank/DDBJ databases">
        <title>Genomic Encyclopedia of Type Strains, Phase IV (KMG-IV): sequencing the most valuable type-strain genomes for metagenomic binning, comparative biology and taxonomic classification.</title>
        <authorList>
            <person name="Goeker M."/>
        </authorList>
    </citation>
    <scope>NUCLEOTIDE SEQUENCE [LARGE SCALE GENOMIC DNA]</scope>
    <source>
        <strain evidence="3 4">DSM 27163</strain>
    </source>
</reference>
<accession>A0A7W9B8V9</accession>
<feature type="domain" description="Antitoxin Xre-like helix-turn-helix" evidence="2">
    <location>
        <begin position="37"/>
        <end position="98"/>
    </location>
</feature>
<dbReference type="GO" id="GO:0003677">
    <property type="term" value="F:DNA binding"/>
    <property type="evidence" value="ECO:0007669"/>
    <property type="project" value="InterPro"/>
</dbReference>
<sequence>MPNIDRHIVRFAMTAVARIQELLGGEAVTGPLHNERDIVRLVRRGVPTQAVEHFLEAARLPFNLLDPKIINLRTFKRRKQAAQPLEQDESDRLLRVVGIVAAAEEVFGNPDKAQIWLNRTNRALDDETPLAMADTDRGARAVEALLGRIEHGIAA</sequence>
<dbReference type="Pfam" id="PF09722">
    <property type="entry name" value="Xre_MbcA_ParS_C"/>
    <property type="match status" value="1"/>
</dbReference>
<dbReference type="InterPro" id="IPR046847">
    <property type="entry name" value="Xre-like_HTH"/>
</dbReference>
<dbReference type="InterPro" id="IPR024467">
    <property type="entry name" value="Xre/MbcA/ParS-like_toxin-bd"/>
</dbReference>
<gene>
    <name evidence="3" type="ORF">FHR21_003770</name>
</gene>
<proteinExistence type="predicted"/>
<comment type="caution">
    <text evidence="3">The sequence shown here is derived from an EMBL/GenBank/DDBJ whole genome shotgun (WGS) entry which is preliminary data.</text>
</comment>
<evidence type="ECO:0000313" key="3">
    <source>
        <dbReference type="EMBL" id="MBB5708385.1"/>
    </source>
</evidence>
<feature type="domain" description="Antitoxin Xre/MbcA/ParS-like toxin-binding" evidence="1">
    <location>
        <begin position="102"/>
        <end position="152"/>
    </location>
</feature>
<dbReference type="Pfam" id="PF20432">
    <property type="entry name" value="Xre-like-HTH"/>
    <property type="match status" value="1"/>
</dbReference>
<dbReference type="EMBL" id="JACIJH010000018">
    <property type="protein sequence ID" value="MBB5708385.1"/>
    <property type="molecule type" value="Genomic_DNA"/>
</dbReference>
<dbReference type="RefSeq" id="WP_246427331.1">
    <property type="nucleotide sequence ID" value="NZ_JACIJH010000018.1"/>
</dbReference>
<evidence type="ECO:0000259" key="2">
    <source>
        <dbReference type="Pfam" id="PF20432"/>
    </source>
</evidence>
<dbReference type="InterPro" id="IPR011979">
    <property type="entry name" value="Antitox_Xre"/>
</dbReference>
<protein>
    <submittedName>
        <fullName evidence="3">Putative toxin-antitoxin system antitoxin component (TIGR02293 family)</fullName>
    </submittedName>
</protein>
<evidence type="ECO:0000313" key="4">
    <source>
        <dbReference type="Proteomes" id="UP000537161"/>
    </source>
</evidence>
<keyword evidence="4" id="KW-1185">Reference proteome</keyword>
<name>A0A7W9B8V9_9SPHN</name>
<dbReference type="Proteomes" id="UP000537161">
    <property type="component" value="Unassembled WGS sequence"/>
</dbReference>